<evidence type="ECO:0000259" key="3">
    <source>
        <dbReference type="Pfam" id="PF01494"/>
    </source>
</evidence>
<dbReference type="InterPro" id="IPR036188">
    <property type="entry name" value="FAD/NAD-bd_sf"/>
</dbReference>
<reference evidence="5" key="1">
    <citation type="journal article" date="2019" name="Int. J. Syst. Evol. Microbiol.">
        <title>The Global Catalogue of Microorganisms (GCM) 10K type strain sequencing project: providing services to taxonomists for standard genome sequencing and annotation.</title>
        <authorList>
            <consortium name="The Broad Institute Genomics Platform"/>
            <consortium name="The Broad Institute Genome Sequencing Center for Infectious Disease"/>
            <person name="Wu L."/>
            <person name="Ma J."/>
        </authorList>
    </citation>
    <scope>NUCLEOTIDE SEQUENCE [LARGE SCALE GENOMIC DNA]</scope>
    <source>
        <strain evidence="5">JCM 9458</strain>
    </source>
</reference>
<dbReference type="Proteomes" id="UP001501676">
    <property type="component" value="Unassembled WGS sequence"/>
</dbReference>
<keyword evidence="1" id="KW-0560">Oxidoreductase</keyword>
<keyword evidence="5" id="KW-1185">Reference proteome</keyword>
<evidence type="ECO:0000256" key="2">
    <source>
        <dbReference type="ARBA" id="ARBA00023033"/>
    </source>
</evidence>
<dbReference type="InterPro" id="IPR002938">
    <property type="entry name" value="FAD-bd"/>
</dbReference>
<dbReference type="GO" id="GO:0004497">
    <property type="term" value="F:monooxygenase activity"/>
    <property type="evidence" value="ECO:0007669"/>
    <property type="project" value="UniProtKB-KW"/>
</dbReference>
<feature type="domain" description="FAD-binding" evidence="3">
    <location>
        <begin position="3"/>
        <end position="342"/>
    </location>
</feature>
<proteinExistence type="predicted"/>
<organism evidence="4 5">
    <name type="scientific">Cryptosporangium minutisporangium</name>
    <dbReference type="NCBI Taxonomy" id="113569"/>
    <lineage>
        <taxon>Bacteria</taxon>
        <taxon>Bacillati</taxon>
        <taxon>Actinomycetota</taxon>
        <taxon>Actinomycetes</taxon>
        <taxon>Cryptosporangiales</taxon>
        <taxon>Cryptosporangiaceae</taxon>
        <taxon>Cryptosporangium</taxon>
    </lineage>
</organism>
<dbReference type="RefSeq" id="WP_345733341.1">
    <property type="nucleotide sequence ID" value="NZ_BAAAYN010000066.1"/>
</dbReference>
<gene>
    <name evidence="4" type="ORF">GCM10020369_77850</name>
</gene>
<keyword evidence="2 4" id="KW-0503">Monooxygenase</keyword>
<dbReference type="SUPFAM" id="SSF51905">
    <property type="entry name" value="FAD/NAD(P)-binding domain"/>
    <property type="match status" value="1"/>
</dbReference>
<name>A0ABP6TAE0_9ACTN</name>
<sequence length="393" mass="41876">MHALVIGGGVAGAAAAIALRRAGLDATIYERHPDVADDVGLFLTFAGNGMDALRVLGAAEPVEAAAFPTPRMVMRSGTGRVLGRMAHGAEGATSRTIRRADLYRALRDEAVRRGVPVEYGKSLVGVEQTPDGVRARFADGSEAQGDLLVGCDGLHSLTRTVIDPDAPAPRYVPVLNTGGYARGVEVDAEPGTFTMVFGKRAFFGYVPAPNGEVWWFANPPYPTPPTAAELAEIATGDAWRQRLLDLFAGDRSPAVALIEASTNPMTGWATYDLRAVPNWYRGRVVLAGDAAHATAPSSGQGASMAIEDAVVLAKCLRDLPDVADAFATYVALRRPRVERVVAAGARTSSMKAAGPVGRVLRDAMMPVFLRLASRSMNNDWMYRYHVDWDTPAA</sequence>
<protein>
    <submittedName>
        <fullName evidence="4">FAD-dependent monooxygenase</fullName>
    </submittedName>
</protein>
<evidence type="ECO:0000256" key="1">
    <source>
        <dbReference type="ARBA" id="ARBA00023002"/>
    </source>
</evidence>
<dbReference type="EMBL" id="BAAAYN010000066">
    <property type="protein sequence ID" value="GAA3397484.1"/>
    <property type="molecule type" value="Genomic_DNA"/>
</dbReference>
<dbReference type="PANTHER" id="PTHR13789:SF309">
    <property type="entry name" value="PUTATIVE (AFU_ORTHOLOGUE AFUA_6G14510)-RELATED"/>
    <property type="match status" value="1"/>
</dbReference>
<accession>A0ABP6TAE0</accession>
<comment type="caution">
    <text evidence="4">The sequence shown here is derived from an EMBL/GenBank/DDBJ whole genome shotgun (WGS) entry which is preliminary data.</text>
</comment>
<dbReference type="InterPro" id="IPR050493">
    <property type="entry name" value="FAD-dep_Monooxygenase_BioMet"/>
</dbReference>
<evidence type="ECO:0000313" key="4">
    <source>
        <dbReference type="EMBL" id="GAA3397484.1"/>
    </source>
</evidence>
<dbReference type="Pfam" id="PF01494">
    <property type="entry name" value="FAD_binding_3"/>
    <property type="match status" value="1"/>
</dbReference>
<evidence type="ECO:0000313" key="5">
    <source>
        <dbReference type="Proteomes" id="UP001501676"/>
    </source>
</evidence>
<dbReference type="PANTHER" id="PTHR13789">
    <property type="entry name" value="MONOOXYGENASE"/>
    <property type="match status" value="1"/>
</dbReference>
<dbReference type="PRINTS" id="PR00420">
    <property type="entry name" value="RNGMNOXGNASE"/>
</dbReference>
<dbReference type="Gene3D" id="3.50.50.60">
    <property type="entry name" value="FAD/NAD(P)-binding domain"/>
    <property type="match status" value="1"/>
</dbReference>